<protein>
    <submittedName>
        <fullName evidence="2">11727_t:CDS:1</fullName>
    </submittedName>
</protein>
<gene>
    <name evidence="2" type="ORF">FMOSSE_LOCUS14616</name>
</gene>
<proteinExistence type="predicted"/>
<evidence type="ECO:0000313" key="3">
    <source>
        <dbReference type="Proteomes" id="UP000789375"/>
    </source>
</evidence>
<feature type="chain" id="PRO_5040180710" evidence="1">
    <location>
        <begin position="21"/>
        <end position="130"/>
    </location>
</feature>
<accession>A0A9N9NAI5</accession>
<name>A0A9N9NAI5_FUNMO</name>
<keyword evidence="3" id="KW-1185">Reference proteome</keyword>
<evidence type="ECO:0000256" key="1">
    <source>
        <dbReference type="SAM" id="SignalP"/>
    </source>
</evidence>
<dbReference type="EMBL" id="CAJVPP010011817">
    <property type="protein sequence ID" value="CAG8715621.1"/>
    <property type="molecule type" value="Genomic_DNA"/>
</dbReference>
<sequence>MFTKFIYSLIFMACVPAAIATFVEVAGTLSSTTIFGETNLNGDVCFRADTGYNSCLKFNSDNAVGQSFCSPDGIWCFKLASFDGTAGSTTYSIQFANRESTVQSSVDNNPDCALGTTLCTWEIPNQGFDM</sequence>
<evidence type="ECO:0000313" key="2">
    <source>
        <dbReference type="EMBL" id="CAG8715621.1"/>
    </source>
</evidence>
<feature type="signal peptide" evidence="1">
    <location>
        <begin position="1"/>
        <end position="20"/>
    </location>
</feature>
<organism evidence="2 3">
    <name type="scientific">Funneliformis mosseae</name>
    <name type="common">Endomycorrhizal fungus</name>
    <name type="synonym">Glomus mosseae</name>
    <dbReference type="NCBI Taxonomy" id="27381"/>
    <lineage>
        <taxon>Eukaryota</taxon>
        <taxon>Fungi</taxon>
        <taxon>Fungi incertae sedis</taxon>
        <taxon>Mucoromycota</taxon>
        <taxon>Glomeromycotina</taxon>
        <taxon>Glomeromycetes</taxon>
        <taxon>Glomerales</taxon>
        <taxon>Glomeraceae</taxon>
        <taxon>Funneliformis</taxon>
    </lineage>
</organism>
<dbReference type="Proteomes" id="UP000789375">
    <property type="component" value="Unassembled WGS sequence"/>
</dbReference>
<reference evidence="2" key="1">
    <citation type="submission" date="2021-06" db="EMBL/GenBank/DDBJ databases">
        <authorList>
            <person name="Kallberg Y."/>
            <person name="Tangrot J."/>
            <person name="Rosling A."/>
        </authorList>
    </citation>
    <scope>NUCLEOTIDE SEQUENCE</scope>
    <source>
        <strain evidence="2">87-6 pot B 2015</strain>
    </source>
</reference>
<comment type="caution">
    <text evidence="2">The sequence shown here is derived from an EMBL/GenBank/DDBJ whole genome shotgun (WGS) entry which is preliminary data.</text>
</comment>
<keyword evidence="1" id="KW-0732">Signal</keyword>
<dbReference type="AlphaFoldDB" id="A0A9N9NAI5"/>